<sequence>MAGDEVPSVSASAVSAGALDVRVIAEFDGTTDVVEWWTRAELLCAHRGVDFGAVVPLRLTGGAFAVWAQLPVDHRASLAAVKSALFAAFALDSFAAYDAFVTRRLQPGESADVYLADLRRLAELFGGVPDRTLSCAFVNGLPDAARQVIRAGSRAEALDLPSVVARARAVLSDDRVATVAAATAAPPRGGGGSRGGTQDAEAVMAARVPRRPRSRRCWACGRLGHLAAGCPQGNGTGSGAAVPDPPDRVTRRSVFAWCGRLVAHLPVCGWLRPAAAWVKRRANAVTRGWDDVTTDALLQSQISHVHSRLLAADPARGQWCWTGDQAIVWTDASSIAAGVVIETPCGGVMEDACWLRPGDAAATHINMAELDAAVRGLNLAVAWGVTNIDLRTDSATVHRWVDDALSGRARLRTRAAGEMLIRRRVDLIRQLANELELKVTVTLVRSEENLADALTRVPKEWLRDECEESKMSVTADDGAGDSAARGQVVVGAGAADAVRSSVQSVHERAGHPGVRRTLFFARRDVSRDVTRALVRAVVTTCDVCRSIDPAPVRWRHGSLEVAAVWERVAMDVTHHQGRSYLTVIDCGPTRFTVWRPLGRADAVEVTDHLEQIFLERGAPKEILADNDTVFRGRRLASLVARWGIALRFRAVHEPGGNGVVERCHRTVKVIAARRRCAVSEAVHLYNVTPRDGRTADTAPAAGDVPLRAHSVTSYREQYPF</sequence>
<dbReference type="InterPro" id="IPR041588">
    <property type="entry name" value="Integrase_H2C2"/>
</dbReference>
<feature type="domain" description="Integrase catalytic" evidence="4">
    <location>
        <begin position="547"/>
        <end position="668"/>
    </location>
</feature>
<dbReference type="InterPro" id="IPR036875">
    <property type="entry name" value="Znf_CCHC_sf"/>
</dbReference>
<gene>
    <name evidence="5" type="primary">pol_40</name>
    <name evidence="5" type="ORF">FJT64_015278</name>
</gene>
<dbReference type="InterPro" id="IPR001584">
    <property type="entry name" value="Integrase_cat-core"/>
</dbReference>
<accession>A0A6A4X4V3</accession>
<dbReference type="Pfam" id="PF00665">
    <property type="entry name" value="rve"/>
    <property type="match status" value="1"/>
</dbReference>
<evidence type="ECO:0000259" key="4">
    <source>
        <dbReference type="PROSITE" id="PS50994"/>
    </source>
</evidence>
<evidence type="ECO:0000256" key="2">
    <source>
        <dbReference type="PROSITE-ProRule" id="PRU00047"/>
    </source>
</evidence>
<keyword evidence="2" id="KW-0479">Metal-binding</keyword>
<feature type="domain" description="CCHC-type" evidence="3">
    <location>
        <begin position="215"/>
        <end position="232"/>
    </location>
</feature>
<dbReference type="AlphaFoldDB" id="A0A6A4X4V3"/>
<comment type="caution">
    <text evidence="5">The sequence shown here is derived from an EMBL/GenBank/DDBJ whole genome shotgun (WGS) entry which is preliminary data.</text>
</comment>
<reference evidence="5 6" key="1">
    <citation type="submission" date="2019-07" db="EMBL/GenBank/DDBJ databases">
        <title>Draft genome assembly of a fouling barnacle, Amphibalanus amphitrite (Darwin, 1854): The first reference genome for Thecostraca.</title>
        <authorList>
            <person name="Kim W."/>
        </authorList>
    </citation>
    <scope>NUCLEOTIDE SEQUENCE [LARGE SCALE GENOMIC DNA]</scope>
    <source>
        <strain evidence="5">SNU_AA5</strain>
        <tissue evidence="5">Soma without cirri and trophi</tissue>
    </source>
</reference>
<dbReference type="InterPro" id="IPR036397">
    <property type="entry name" value="RNaseH_sf"/>
</dbReference>
<dbReference type="InterPro" id="IPR012337">
    <property type="entry name" value="RNaseH-like_sf"/>
</dbReference>
<keyword evidence="6" id="KW-1185">Reference proteome</keyword>
<name>A0A6A4X4V3_AMPAM</name>
<dbReference type="Pfam" id="PF13456">
    <property type="entry name" value="RVT_3"/>
    <property type="match status" value="1"/>
</dbReference>
<dbReference type="Pfam" id="PF17921">
    <property type="entry name" value="Integrase_H2C2"/>
    <property type="match status" value="1"/>
</dbReference>
<dbReference type="InterPro" id="IPR050951">
    <property type="entry name" value="Retrovirus_Pol_polyprotein"/>
</dbReference>
<dbReference type="Gene3D" id="3.30.420.10">
    <property type="entry name" value="Ribonuclease H-like superfamily/Ribonuclease H"/>
    <property type="match status" value="2"/>
</dbReference>
<dbReference type="InterPro" id="IPR001878">
    <property type="entry name" value="Znf_CCHC"/>
</dbReference>
<evidence type="ECO:0000313" key="5">
    <source>
        <dbReference type="EMBL" id="KAF0314255.1"/>
    </source>
</evidence>
<protein>
    <recommendedName>
        <fullName evidence="1">RNA-directed DNA polymerase</fullName>
        <ecNumber evidence="1">2.7.7.49</ecNumber>
    </recommendedName>
</protein>
<proteinExistence type="predicted"/>
<dbReference type="PROSITE" id="PS50158">
    <property type="entry name" value="ZF_CCHC"/>
    <property type="match status" value="1"/>
</dbReference>
<keyword evidence="2" id="KW-0863">Zinc-finger</keyword>
<dbReference type="PANTHER" id="PTHR37984">
    <property type="entry name" value="PROTEIN CBG26694"/>
    <property type="match status" value="1"/>
</dbReference>
<dbReference type="OrthoDB" id="6376096at2759"/>
<dbReference type="EC" id="2.7.7.49" evidence="1"/>
<dbReference type="EMBL" id="VIIS01000036">
    <property type="protein sequence ID" value="KAF0314255.1"/>
    <property type="molecule type" value="Genomic_DNA"/>
</dbReference>
<dbReference type="Pfam" id="PF23088">
    <property type="entry name" value="DUF7047"/>
    <property type="match status" value="1"/>
</dbReference>
<dbReference type="PANTHER" id="PTHR37984:SF5">
    <property type="entry name" value="PROTEIN NYNRIN-LIKE"/>
    <property type="match status" value="1"/>
</dbReference>
<dbReference type="GO" id="GO:0015074">
    <property type="term" value="P:DNA integration"/>
    <property type="evidence" value="ECO:0007669"/>
    <property type="project" value="InterPro"/>
</dbReference>
<dbReference type="SMART" id="SM00343">
    <property type="entry name" value="ZnF_C2HC"/>
    <property type="match status" value="1"/>
</dbReference>
<evidence type="ECO:0000313" key="6">
    <source>
        <dbReference type="Proteomes" id="UP000440578"/>
    </source>
</evidence>
<keyword evidence="2" id="KW-0862">Zinc</keyword>
<dbReference type="GO" id="GO:0008270">
    <property type="term" value="F:zinc ion binding"/>
    <property type="evidence" value="ECO:0007669"/>
    <property type="project" value="UniProtKB-KW"/>
</dbReference>
<evidence type="ECO:0000256" key="1">
    <source>
        <dbReference type="ARBA" id="ARBA00012493"/>
    </source>
</evidence>
<dbReference type="SUPFAM" id="SSF57756">
    <property type="entry name" value="Retrovirus zinc finger-like domains"/>
    <property type="match status" value="1"/>
</dbReference>
<dbReference type="GO" id="GO:0003964">
    <property type="term" value="F:RNA-directed DNA polymerase activity"/>
    <property type="evidence" value="ECO:0007669"/>
    <property type="project" value="UniProtKB-EC"/>
</dbReference>
<organism evidence="5 6">
    <name type="scientific">Amphibalanus amphitrite</name>
    <name type="common">Striped barnacle</name>
    <name type="synonym">Balanus amphitrite</name>
    <dbReference type="NCBI Taxonomy" id="1232801"/>
    <lineage>
        <taxon>Eukaryota</taxon>
        <taxon>Metazoa</taxon>
        <taxon>Ecdysozoa</taxon>
        <taxon>Arthropoda</taxon>
        <taxon>Crustacea</taxon>
        <taxon>Multicrustacea</taxon>
        <taxon>Cirripedia</taxon>
        <taxon>Thoracica</taxon>
        <taxon>Thoracicalcarea</taxon>
        <taxon>Balanomorpha</taxon>
        <taxon>Balanoidea</taxon>
        <taxon>Balanidae</taxon>
        <taxon>Amphibalaninae</taxon>
        <taxon>Amphibalanus</taxon>
    </lineage>
</organism>
<dbReference type="InterPro" id="IPR055475">
    <property type="entry name" value="DUF7047"/>
</dbReference>
<dbReference type="InterPro" id="IPR002156">
    <property type="entry name" value="RNaseH_domain"/>
</dbReference>
<dbReference type="PROSITE" id="PS50994">
    <property type="entry name" value="INTEGRASE"/>
    <property type="match status" value="1"/>
</dbReference>
<dbReference type="GO" id="GO:0004523">
    <property type="term" value="F:RNA-DNA hybrid ribonuclease activity"/>
    <property type="evidence" value="ECO:0007669"/>
    <property type="project" value="InterPro"/>
</dbReference>
<dbReference type="SUPFAM" id="SSF53098">
    <property type="entry name" value="Ribonuclease H-like"/>
    <property type="match status" value="2"/>
</dbReference>
<dbReference type="Proteomes" id="UP000440578">
    <property type="component" value="Unassembled WGS sequence"/>
</dbReference>
<dbReference type="GO" id="GO:0003676">
    <property type="term" value="F:nucleic acid binding"/>
    <property type="evidence" value="ECO:0007669"/>
    <property type="project" value="InterPro"/>
</dbReference>
<evidence type="ECO:0000259" key="3">
    <source>
        <dbReference type="PROSITE" id="PS50158"/>
    </source>
</evidence>